<evidence type="ECO:0000313" key="1">
    <source>
        <dbReference type="EMBL" id="KAF7828016.1"/>
    </source>
</evidence>
<dbReference type="EMBL" id="JAAIUW010000006">
    <property type="protein sequence ID" value="KAF7828016.1"/>
    <property type="molecule type" value="Genomic_DNA"/>
</dbReference>
<protein>
    <submittedName>
        <fullName evidence="1">Uncharacterized protein</fullName>
    </submittedName>
</protein>
<evidence type="ECO:0000313" key="2">
    <source>
        <dbReference type="Proteomes" id="UP000634136"/>
    </source>
</evidence>
<accession>A0A834TWI3</accession>
<comment type="caution">
    <text evidence="1">The sequence shown here is derived from an EMBL/GenBank/DDBJ whole genome shotgun (WGS) entry which is preliminary data.</text>
</comment>
<reference evidence="1" key="1">
    <citation type="submission" date="2020-09" db="EMBL/GenBank/DDBJ databases">
        <title>Genome-Enabled Discovery of Anthraquinone Biosynthesis in Senna tora.</title>
        <authorList>
            <person name="Kang S.-H."/>
            <person name="Pandey R.P."/>
            <person name="Lee C.-M."/>
            <person name="Sim J.-S."/>
            <person name="Jeong J.-T."/>
            <person name="Choi B.-S."/>
            <person name="Jung M."/>
            <person name="Ginzburg D."/>
            <person name="Zhao K."/>
            <person name="Won S.Y."/>
            <person name="Oh T.-J."/>
            <person name="Yu Y."/>
            <person name="Kim N.-H."/>
            <person name="Lee O.R."/>
            <person name="Lee T.-H."/>
            <person name="Bashyal P."/>
            <person name="Kim T.-S."/>
            <person name="Lee W.-H."/>
            <person name="Kawkins C."/>
            <person name="Kim C.-K."/>
            <person name="Kim J.S."/>
            <person name="Ahn B.O."/>
            <person name="Rhee S.Y."/>
            <person name="Sohng J.K."/>
        </authorList>
    </citation>
    <scope>NUCLEOTIDE SEQUENCE</scope>
    <source>
        <tissue evidence="1">Leaf</tissue>
    </source>
</reference>
<organism evidence="1 2">
    <name type="scientific">Senna tora</name>
    <dbReference type="NCBI Taxonomy" id="362788"/>
    <lineage>
        <taxon>Eukaryota</taxon>
        <taxon>Viridiplantae</taxon>
        <taxon>Streptophyta</taxon>
        <taxon>Embryophyta</taxon>
        <taxon>Tracheophyta</taxon>
        <taxon>Spermatophyta</taxon>
        <taxon>Magnoliopsida</taxon>
        <taxon>eudicotyledons</taxon>
        <taxon>Gunneridae</taxon>
        <taxon>Pentapetalae</taxon>
        <taxon>rosids</taxon>
        <taxon>fabids</taxon>
        <taxon>Fabales</taxon>
        <taxon>Fabaceae</taxon>
        <taxon>Caesalpinioideae</taxon>
        <taxon>Cassia clade</taxon>
        <taxon>Senna</taxon>
    </lineage>
</organism>
<keyword evidence="2" id="KW-1185">Reference proteome</keyword>
<dbReference type="AlphaFoldDB" id="A0A834TWI3"/>
<gene>
    <name evidence="1" type="ORF">G2W53_019180</name>
</gene>
<dbReference type="Proteomes" id="UP000634136">
    <property type="component" value="Unassembled WGS sequence"/>
</dbReference>
<name>A0A834TWI3_9FABA</name>
<proteinExistence type="predicted"/>
<sequence>MQYLDDDELWLWKQNPAFEDSEGRGQRLDQVMRESKSKHALVNWGNEEDNVAISKDASFLLNLAIAHLIASTVIKSEAEGEGDMSVAVKVS</sequence>